<dbReference type="EMBL" id="NFZS01000002">
    <property type="protein sequence ID" value="RAO76359.1"/>
    <property type="molecule type" value="Genomic_DNA"/>
</dbReference>
<dbReference type="AlphaFoldDB" id="A0A328P2Z2"/>
<keyword evidence="3" id="KW-0378">Hydrolase</keyword>
<dbReference type="OrthoDB" id="9784339at2"/>
<evidence type="ECO:0000256" key="3">
    <source>
        <dbReference type="ARBA" id="ARBA00022801"/>
    </source>
</evidence>
<dbReference type="SUPFAM" id="SSF52788">
    <property type="entry name" value="Phosphotyrosine protein phosphatases I"/>
    <property type="match status" value="1"/>
</dbReference>
<keyword evidence="9" id="KW-1185">Reference proteome</keyword>
<dbReference type="PANTHER" id="PTHR11717">
    <property type="entry name" value="LOW MOLECULAR WEIGHT PROTEIN TYROSINE PHOSPHATASE"/>
    <property type="match status" value="1"/>
</dbReference>
<name>A0A328P2Z2_9GAMM</name>
<dbReference type="PRINTS" id="PR00719">
    <property type="entry name" value="LMWPTPASE"/>
</dbReference>
<dbReference type="InterPro" id="IPR050438">
    <property type="entry name" value="LMW_PTPase"/>
</dbReference>
<feature type="active site" description="Proton donor" evidence="6">
    <location>
        <position position="117"/>
    </location>
</feature>
<dbReference type="EC" id="3.1.3.48" evidence="2"/>
<comment type="caution">
    <text evidence="8">The sequence shown here is derived from an EMBL/GenBank/DDBJ whole genome shotgun (WGS) entry which is preliminary data.</text>
</comment>
<evidence type="ECO:0000256" key="5">
    <source>
        <dbReference type="ARBA" id="ARBA00051722"/>
    </source>
</evidence>
<feature type="active site" evidence="6">
    <location>
        <position position="15"/>
    </location>
</feature>
<reference evidence="8 9" key="1">
    <citation type="journal article" date="2018" name="Genet. Mol. Biol.">
        <title>The genome sequence of Dyella jiangningensis FCAV SCS01 from a lignocellulose-decomposing microbial consortium metagenome reveals potential for biotechnological applications.</title>
        <authorList>
            <person name="Desiderato J.G."/>
            <person name="Alvarenga D.O."/>
            <person name="Constancio M.T.L."/>
            <person name="Alves L.M.C."/>
            <person name="Varani A.M."/>
        </authorList>
    </citation>
    <scope>NUCLEOTIDE SEQUENCE [LARGE SCALE GENOMIC DNA]</scope>
    <source>
        <strain evidence="8 9">FCAV SCS01</strain>
    </source>
</reference>
<dbReference type="InterPro" id="IPR023485">
    <property type="entry name" value="Ptyr_pPase"/>
</dbReference>
<comment type="catalytic activity">
    <reaction evidence="5">
        <text>O-phospho-L-tyrosyl-[protein] + H2O = L-tyrosyl-[protein] + phosphate</text>
        <dbReference type="Rhea" id="RHEA:10684"/>
        <dbReference type="Rhea" id="RHEA-COMP:10136"/>
        <dbReference type="Rhea" id="RHEA-COMP:20101"/>
        <dbReference type="ChEBI" id="CHEBI:15377"/>
        <dbReference type="ChEBI" id="CHEBI:43474"/>
        <dbReference type="ChEBI" id="CHEBI:46858"/>
        <dbReference type="ChEBI" id="CHEBI:61978"/>
        <dbReference type="EC" id="3.1.3.48"/>
    </reaction>
</comment>
<accession>A0A328P2Z2</accession>
<dbReference type="Gene3D" id="3.40.50.2300">
    <property type="match status" value="1"/>
</dbReference>
<evidence type="ECO:0000313" key="9">
    <source>
        <dbReference type="Proteomes" id="UP000248926"/>
    </source>
</evidence>
<feature type="active site" description="Nucleophile" evidence="6">
    <location>
        <position position="9"/>
    </location>
</feature>
<dbReference type="Proteomes" id="UP000248926">
    <property type="component" value="Unassembled WGS sequence"/>
</dbReference>
<evidence type="ECO:0000313" key="8">
    <source>
        <dbReference type="EMBL" id="RAO76359.1"/>
    </source>
</evidence>
<dbReference type="PANTHER" id="PTHR11717:SF31">
    <property type="entry name" value="LOW MOLECULAR WEIGHT PROTEIN-TYROSINE-PHOSPHATASE ETP-RELATED"/>
    <property type="match status" value="1"/>
</dbReference>
<dbReference type="SMART" id="SM00226">
    <property type="entry name" value="LMWPc"/>
    <property type="match status" value="1"/>
</dbReference>
<feature type="domain" description="Phosphotyrosine protein phosphatase I" evidence="7">
    <location>
        <begin position="3"/>
        <end position="143"/>
    </location>
</feature>
<gene>
    <name evidence="8" type="ORF">CA260_11315</name>
</gene>
<comment type="similarity">
    <text evidence="1">Belongs to the low molecular weight phosphotyrosine protein phosphatase family.</text>
</comment>
<evidence type="ECO:0000256" key="6">
    <source>
        <dbReference type="PIRSR" id="PIRSR617867-1"/>
    </source>
</evidence>
<dbReference type="InterPro" id="IPR036196">
    <property type="entry name" value="Ptyr_pPase_sf"/>
</dbReference>
<evidence type="ECO:0000256" key="2">
    <source>
        <dbReference type="ARBA" id="ARBA00013064"/>
    </source>
</evidence>
<dbReference type="InterPro" id="IPR017867">
    <property type="entry name" value="Tyr_phospatase_low_mol_wt"/>
</dbReference>
<dbReference type="Pfam" id="PF01451">
    <property type="entry name" value="LMWPc"/>
    <property type="match status" value="1"/>
</dbReference>
<protein>
    <recommendedName>
        <fullName evidence="2">protein-tyrosine-phosphatase</fullName>
        <ecNumber evidence="2">3.1.3.48</ecNumber>
    </recommendedName>
</protein>
<dbReference type="CDD" id="cd16343">
    <property type="entry name" value="LMWPTP"/>
    <property type="match status" value="1"/>
</dbReference>
<evidence type="ECO:0000256" key="4">
    <source>
        <dbReference type="ARBA" id="ARBA00022912"/>
    </source>
</evidence>
<organism evidence="8 9">
    <name type="scientific">Dyella jiangningensis</name>
    <dbReference type="NCBI Taxonomy" id="1379159"/>
    <lineage>
        <taxon>Bacteria</taxon>
        <taxon>Pseudomonadati</taxon>
        <taxon>Pseudomonadota</taxon>
        <taxon>Gammaproteobacteria</taxon>
        <taxon>Lysobacterales</taxon>
        <taxon>Rhodanobacteraceae</taxon>
        <taxon>Dyella</taxon>
    </lineage>
</organism>
<evidence type="ECO:0000259" key="7">
    <source>
        <dbReference type="SMART" id="SM00226"/>
    </source>
</evidence>
<proteinExistence type="inferred from homology"/>
<dbReference type="GO" id="GO:0004725">
    <property type="term" value="F:protein tyrosine phosphatase activity"/>
    <property type="evidence" value="ECO:0007669"/>
    <property type="project" value="UniProtKB-EC"/>
</dbReference>
<evidence type="ECO:0000256" key="1">
    <source>
        <dbReference type="ARBA" id="ARBA00011063"/>
    </source>
</evidence>
<sequence length="144" mass="16065">MFKRILIVCMGNICRSPAAEYLFRQRVNGRGIQLHSAGLSAVVGDPMDATVMRLLSESGIDGSPHRAHQLTPPMLLQADLVLGMEKSHVDAMVELAPAARGKVFLIDKWVDGRDIPDPYRQHHTVSVRAYEMIRRAVDSWVGYL</sequence>
<keyword evidence="4" id="KW-0904">Protein phosphatase</keyword>